<keyword evidence="6" id="KW-1185">Reference proteome</keyword>
<reference evidence="5 6" key="1">
    <citation type="journal article" date="2021" name="Sci. Rep.">
        <title>The genome of the diatom Chaetoceros tenuissimus carries an ancient integrated fragment of an extant virus.</title>
        <authorList>
            <person name="Hongo Y."/>
            <person name="Kimura K."/>
            <person name="Takaki Y."/>
            <person name="Yoshida Y."/>
            <person name="Baba S."/>
            <person name="Kobayashi G."/>
            <person name="Nagasaki K."/>
            <person name="Hano T."/>
            <person name="Tomaru Y."/>
        </authorList>
    </citation>
    <scope>NUCLEOTIDE SEQUENCE [LARGE SCALE GENOMIC DNA]</scope>
    <source>
        <strain evidence="5 6">NIES-3715</strain>
    </source>
</reference>
<evidence type="ECO:0000259" key="4">
    <source>
        <dbReference type="PROSITE" id="PS51319"/>
    </source>
</evidence>
<feature type="compositionally biased region" description="Acidic residues" evidence="3">
    <location>
        <begin position="1"/>
        <end position="19"/>
    </location>
</feature>
<feature type="compositionally biased region" description="Acidic residues" evidence="3">
    <location>
        <begin position="143"/>
        <end position="156"/>
    </location>
</feature>
<dbReference type="InterPro" id="IPR035441">
    <property type="entry name" value="TFIIS/LEDGF_dom_sf"/>
</dbReference>
<name>A0AAD3D4P7_9STRA</name>
<feature type="compositionally biased region" description="Acidic residues" evidence="3">
    <location>
        <begin position="50"/>
        <end position="69"/>
    </location>
</feature>
<evidence type="ECO:0000256" key="2">
    <source>
        <dbReference type="PROSITE-ProRule" id="PRU00649"/>
    </source>
</evidence>
<dbReference type="PANTHER" id="PTHR46010">
    <property type="entry name" value="PROTEIN IWS1 HOMOLOG"/>
    <property type="match status" value="1"/>
</dbReference>
<evidence type="ECO:0000313" key="6">
    <source>
        <dbReference type="Proteomes" id="UP001054902"/>
    </source>
</evidence>
<comment type="similarity">
    <text evidence="1">Belongs to the IWS1 family.</text>
</comment>
<feature type="region of interest" description="Disordered" evidence="3">
    <location>
        <begin position="455"/>
        <end position="507"/>
    </location>
</feature>
<dbReference type="PROSITE" id="PS51319">
    <property type="entry name" value="TFIIS_N"/>
    <property type="match status" value="1"/>
</dbReference>
<sequence>MSDSDSEDLFGSDSGEDTDTLLADANKGKKKVKKLGAARKKSSAAKIPDADNDSDDEDAGLFDSDDEDKEEGKKKAVTKSLSKRERMEALRKKKRQAAGLGEDRPRREKAKSDDASSADDKSKKNDNGDAYDSGEEYQRTKEDDDFIDVEGEDEELVKEYYREQHFYDERPDGEDSDEGGRKSKGKKGGSKKRSRGPDALDEEDKKDENNPIMAAVNRMKKKKKTVHTFEELKAKAEEFVAKMDLAAEEDELAIKEKRPGLKKLQMLDEAVAVMTNREMVRPLLESDVLMAVKRWIQPLPNGSLGNVTVRQKMISVVAAMGTGEDHGIDTDDLKKSGFGKLVMVLYNHKKETPAMKKMHKKLIEEWSRSIFGKSGNMRDLANAQRRRPAGLSAYAARSQAVSEVENESINRKKESANDGDIATIMSKKVKQGRDAGKNRVRIPYSKGFQYTVRPSDIQGDVSDKKTRISSGVADKRESLHKRMLEKNRPVSKNSRSANISIEGRPTK</sequence>
<dbReference type="InterPro" id="IPR051037">
    <property type="entry name" value="RNAPII_TF_IWS1"/>
</dbReference>
<dbReference type="EMBL" id="BLLK01000055">
    <property type="protein sequence ID" value="GFH56670.1"/>
    <property type="molecule type" value="Genomic_DNA"/>
</dbReference>
<accession>A0AAD3D4P7</accession>
<feature type="compositionally biased region" description="Basic and acidic residues" evidence="3">
    <location>
        <begin position="473"/>
        <end position="488"/>
    </location>
</feature>
<dbReference type="Gene3D" id="1.20.930.10">
    <property type="entry name" value="Conserved domain common to transcription factors TFIIS, elongin A, CRSP70"/>
    <property type="match status" value="1"/>
</dbReference>
<evidence type="ECO:0000256" key="1">
    <source>
        <dbReference type="ARBA" id="ARBA00037992"/>
    </source>
</evidence>
<evidence type="ECO:0000313" key="5">
    <source>
        <dbReference type="EMBL" id="GFH56670.1"/>
    </source>
</evidence>
<protein>
    <recommendedName>
        <fullName evidence="4">TFIIS N-terminal domain-containing protein</fullName>
    </recommendedName>
</protein>
<feature type="region of interest" description="Disordered" evidence="3">
    <location>
        <begin position="1"/>
        <end position="212"/>
    </location>
</feature>
<dbReference type="PANTHER" id="PTHR46010:SF1">
    <property type="entry name" value="PROTEIN IWS1 HOMOLOG"/>
    <property type="match status" value="1"/>
</dbReference>
<feature type="compositionally biased region" description="Basic residues" evidence="3">
    <location>
        <begin position="182"/>
        <end position="194"/>
    </location>
</feature>
<dbReference type="Proteomes" id="UP001054902">
    <property type="component" value="Unassembled WGS sequence"/>
</dbReference>
<dbReference type="AlphaFoldDB" id="A0AAD3D4P7"/>
<feature type="compositionally biased region" description="Basic and acidic residues" evidence="3">
    <location>
        <begin position="101"/>
        <end position="127"/>
    </location>
</feature>
<comment type="subcellular location">
    <subcellularLocation>
        <location evidence="2">Nucleus</location>
    </subcellularLocation>
</comment>
<dbReference type="InterPro" id="IPR017923">
    <property type="entry name" value="TFIIS_N"/>
</dbReference>
<feature type="domain" description="TFIIS N-terminal" evidence="4">
    <location>
        <begin position="290"/>
        <end position="373"/>
    </location>
</feature>
<dbReference type="GO" id="GO:0016973">
    <property type="term" value="P:poly(A)+ mRNA export from nucleus"/>
    <property type="evidence" value="ECO:0007669"/>
    <property type="project" value="TreeGrafter"/>
</dbReference>
<comment type="caution">
    <text evidence="5">The sequence shown here is derived from an EMBL/GenBank/DDBJ whole genome shotgun (WGS) entry which is preliminary data.</text>
</comment>
<feature type="compositionally biased region" description="Basic residues" evidence="3">
    <location>
        <begin position="28"/>
        <end position="43"/>
    </location>
</feature>
<dbReference type="GO" id="GO:0005634">
    <property type="term" value="C:nucleus"/>
    <property type="evidence" value="ECO:0007669"/>
    <property type="project" value="UniProtKB-SubCell"/>
</dbReference>
<evidence type="ECO:0000256" key="3">
    <source>
        <dbReference type="SAM" id="MobiDB-lite"/>
    </source>
</evidence>
<feature type="compositionally biased region" description="Basic and acidic residues" evidence="3">
    <location>
        <begin position="157"/>
        <end position="170"/>
    </location>
</feature>
<organism evidence="5 6">
    <name type="scientific">Chaetoceros tenuissimus</name>
    <dbReference type="NCBI Taxonomy" id="426638"/>
    <lineage>
        <taxon>Eukaryota</taxon>
        <taxon>Sar</taxon>
        <taxon>Stramenopiles</taxon>
        <taxon>Ochrophyta</taxon>
        <taxon>Bacillariophyta</taxon>
        <taxon>Coscinodiscophyceae</taxon>
        <taxon>Chaetocerotophycidae</taxon>
        <taxon>Chaetocerotales</taxon>
        <taxon>Chaetocerotaceae</taxon>
        <taxon>Chaetoceros</taxon>
    </lineage>
</organism>
<proteinExistence type="inferred from homology"/>
<keyword evidence="2" id="KW-0539">Nucleus</keyword>
<gene>
    <name evidence="5" type="ORF">CTEN210_13146</name>
</gene>
<feature type="compositionally biased region" description="Polar residues" evidence="3">
    <location>
        <begin position="490"/>
        <end position="499"/>
    </location>
</feature>
<dbReference type="Pfam" id="PF08711">
    <property type="entry name" value="Med26"/>
    <property type="match status" value="1"/>
</dbReference>